<gene>
    <name evidence="1" type="ORF">F1C12_10075</name>
</gene>
<dbReference type="InterPro" id="IPR047727">
    <property type="entry name" value="Sce7725-like"/>
</dbReference>
<dbReference type="RefSeq" id="WP_185278601.1">
    <property type="nucleotide sequence ID" value="NZ_CP043641.1"/>
</dbReference>
<dbReference type="KEGG" id="lse:F1C12_10075"/>
<dbReference type="NCBIfam" id="NF033831">
    <property type="entry name" value="sce7725_fam"/>
    <property type="match status" value="1"/>
</dbReference>
<organism evidence="1 2">
    <name type="scientific">Leifsonia shinshuensis</name>
    <dbReference type="NCBI Taxonomy" id="150026"/>
    <lineage>
        <taxon>Bacteria</taxon>
        <taxon>Bacillati</taxon>
        <taxon>Actinomycetota</taxon>
        <taxon>Actinomycetes</taxon>
        <taxon>Micrococcales</taxon>
        <taxon>Microbacteriaceae</taxon>
        <taxon>Leifsonia</taxon>
    </lineage>
</organism>
<evidence type="ECO:0000313" key="2">
    <source>
        <dbReference type="Proteomes" id="UP000515511"/>
    </source>
</evidence>
<dbReference type="Proteomes" id="UP000515511">
    <property type="component" value="Chromosome"/>
</dbReference>
<dbReference type="EMBL" id="CP043641">
    <property type="protein sequence ID" value="QNE35440.1"/>
    <property type="molecule type" value="Genomic_DNA"/>
</dbReference>
<evidence type="ECO:0000313" key="1">
    <source>
        <dbReference type="EMBL" id="QNE35440.1"/>
    </source>
</evidence>
<dbReference type="AlphaFoldDB" id="A0A7G6YAC5"/>
<accession>A0A7G6YAC5</accession>
<protein>
    <submittedName>
        <fullName evidence="1">Sce7725 family protein</fullName>
    </submittedName>
</protein>
<reference evidence="2" key="1">
    <citation type="submission" date="2019-09" db="EMBL/GenBank/DDBJ databases">
        <title>Antimicrobial potential of Antarctic Bacteria.</title>
        <authorList>
            <person name="Benaud N."/>
            <person name="Edwards R.J."/>
            <person name="Ferrari B.C."/>
        </authorList>
    </citation>
    <scope>NUCLEOTIDE SEQUENCE [LARGE SCALE GENOMIC DNA]</scope>
    <source>
        <strain evidence="2">INR9</strain>
    </source>
</reference>
<sequence length="313" mass="33406">MYFPYLHGKEGELKALKSVAALLGTPQRIFPILEPVRSIKALERAVFTDFATANAQLYVITNPSQGQLADLAALAQWQSDFSSWLASPVVRPTLLILPTTPLGEVSAFATTYPSQPVGVVVRSSTLSAADVKTALGGANALIFVYATATPNAYVNAFGAGSVVVVRDAFNAQDKNASYSGIETFDDDHATYAAAGRPGFSDFTPMPPRMNSGGGGPAAAIALHMSFRDSGDINVQHFVSDSTTQGDGTNSTKFLEALDHLAEQVRVTPTRFDSSPGLDEFLTLHRDRRATNGAGYKAWQTSHHIITIARELGI</sequence>
<proteinExistence type="predicted"/>
<name>A0A7G6YAC5_9MICO</name>